<dbReference type="Gene3D" id="3.30.160.810">
    <property type="match status" value="1"/>
</dbReference>
<evidence type="ECO:0000256" key="4">
    <source>
        <dbReference type="ARBA" id="ARBA00022980"/>
    </source>
</evidence>
<dbReference type="Proteomes" id="UP000588083">
    <property type="component" value="Unassembled WGS sequence"/>
</dbReference>
<comment type="similarity">
    <text evidence="1 7">Belongs to the universal ribosomal protein uL3 family.</text>
</comment>
<dbReference type="SUPFAM" id="SSF50447">
    <property type="entry name" value="Translation proteins"/>
    <property type="match status" value="1"/>
</dbReference>
<dbReference type="GO" id="GO:0019843">
    <property type="term" value="F:rRNA binding"/>
    <property type="evidence" value="ECO:0007669"/>
    <property type="project" value="UniProtKB-UniRule"/>
</dbReference>
<keyword evidence="3 7" id="KW-0694">RNA-binding</keyword>
<dbReference type="Proteomes" id="UP000569018">
    <property type="component" value="Unassembled WGS sequence"/>
</dbReference>
<comment type="subunit">
    <text evidence="7">Part of the 50S ribosomal subunit. Forms a cluster with proteins L14 and L19.</text>
</comment>
<evidence type="ECO:0000256" key="2">
    <source>
        <dbReference type="ARBA" id="ARBA00022730"/>
    </source>
</evidence>
<comment type="function">
    <text evidence="7">One of the primary rRNA binding proteins, it binds directly near the 3'-end of the 23S rRNA, where it nucleates assembly of the 50S subunit.</text>
</comment>
<dbReference type="GO" id="GO:0006412">
    <property type="term" value="P:translation"/>
    <property type="evidence" value="ECO:0007669"/>
    <property type="project" value="UniProtKB-UniRule"/>
</dbReference>
<evidence type="ECO:0000256" key="5">
    <source>
        <dbReference type="ARBA" id="ARBA00023274"/>
    </source>
</evidence>
<accession>A0A6V8QBH1</accession>
<dbReference type="EMBL" id="BLSD01000015">
    <property type="protein sequence ID" value="GFP38765.1"/>
    <property type="molecule type" value="Genomic_DNA"/>
</dbReference>
<dbReference type="HAMAP" id="MF_01325_B">
    <property type="entry name" value="Ribosomal_uL3_B"/>
    <property type="match status" value="1"/>
</dbReference>
<comment type="caution">
    <text evidence="9">The sequence shown here is derived from an EMBL/GenBank/DDBJ whole genome shotgun (WGS) entry which is preliminary data.</text>
</comment>
<gene>
    <name evidence="7" type="primary">rplC</name>
    <name evidence="9" type="ORF">HKBW3S34_01349</name>
    <name evidence="10" type="ORF">HKBW3S47_00466</name>
</gene>
<dbReference type="Gene3D" id="2.40.30.10">
    <property type="entry name" value="Translation factors"/>
    <property type="match status" value="1"/>
</dbReference>
<protein>
    <recommendedName>
        <fullName evidence="6 7">Large ribosomal subunit protein uL3</fullName>
    </recommendedName>
</protein>
<dbReference type="PANTHER" id="PTHR11229">
    <property type="entry name" value="50S RIBOSOMAL PROTEIN L3"/>
    <property type="match status" value="1"/>
</dbReference>
<keyword evidence="12" id="KW-1185">Reference proteome</keyword>
<keyword evidence="4 7" id="KW-0689">Ribosomal protein</keyword>
<dbReference type="GO" id="GO:0022625">
    <property type="term" value="C:cytosolic large ribosomal subunit"/>
    <property type="evidence" value="ECO:0007669"/>
    <property type="project" value="TreeGrafter"/>
</dbReference>
<proteinExistence type="inferred from homology"/>
<evidence type="ECO:0000256" key="6">
    <source>
        <dbReference type="ARBA" id="ARBA00035243"/>
    </source>
</evidence>
<evidence type="ECO:0000313" key="9">
    <source>
        <dbReference type="EMBL" id="GFP30428.1"/>
    </source>
</evidence>
<evidence type="ECO:0000256" key="1">
    <source>
        <dbReference type="ARBA" id="ARBA00006540"/>
    </source>
</evidence>
<dbReference type="FunFam" id="3.30.160.810:FF:000001">
    <property type="entry name" value="50S ribosomal protein L3"/>
    <property type="match status" value="1"/>
</dbReference>
<evidence type="ECO:0000256" key="3">
    <source>
        <dbReference type="ARBA" id="ARBA00022884"/>
    </source>
</evidence>
<dbReference type="InterPro" id="IPR009000">
    <property type="entry name" value="Transl_B-barrel_sf"/>
</dbReference>
<dbReference type="AlphaFoldDB" id="A0A6V8QBH1"/>
<dbReference type="InterPro" id="IPR000597">
    <property type="entry name" value="Ribosomal_uL3"/>
</dbReference>
<dbReference type="NCBIfam" id="TIGR03625">
    <property type="entry name" value="L3_bact"/>
    <property type="match status" value="1"/>
</dbReference>
<evidence type="ECO:0000313" key="12">
    <source>
        <dbReference type="Proteomes" id="UP000588083"/>
    </source>
</evidence>
<dbReference type="RefSeq" id="WP_176235386.1">
    <property type="nucleotide sequence ID" value="NZ_BLRZ01000065.1"/>
</dbReference>
<dbReference type="Pfam" id="PF00297">
    <property type="entry name" value="Ribosomal_L3"/>
    <property type="match status" value="1"/>
</dbReference>
<keyword evidence="5 7" id="KW-0687">Ribonucleoprotein</keyword>
<evidence type="ECO:0000313" key="11">
    <source>
        <dbReference type="Proteomes" id="UP000569018"/>
    </source>
</evidence>
<evidence type="ECO:0000313" key="10">
    <source>
        <dbReference type="EMBL" id="GFP38765.1"/>
    </source>
</evidence>
<reference evidence="11 12" key="1">
    <citation type="journal article" date="2020" name="Front. Microbiol.">
        <title>Single-cell genomics of novel Actinobacteria with the Wood-Ljungdahl pathway discovered in a serpentinizing system.</title>
        <authorList>
            <person name="Merino N."/>
            <person name="Kawai M."/>
            <person name="Boyd E.S."/>
            <person name="Colman D.R."/>
            <person name="McGlynn S.E."/>
            <person name="Nealson K.H."/>
            <person name="Kurokawa K."/>
            <person name="Hongoh Y."/>
        </authorList>
    </citation>
    <scope>NUCLEOTIDE SEQUENCE [LARGE SCALE GENOMIC DNA]</scope>
    <source>
        <strain evidence="9 12">S34</strain>
        <strain evidence="10 11">S47</strain>
    </source>
</reference>
<evidence type="ECO:0000256" key="7">
    <source>
        <dbReference type="HAMAP-Rule" id="MF_01325"/>
    </source>
</evidence>
<dbReference type="InterPro" id="IPR019927">
    <property type="entry name" value="Ribosomal_uL3_bac/org-type"/>
</dbReference>
<dbReference type="FunFam" id="2.40.30.10:FF:000004">
    <property type="entry name" value="50S ribosomal protein L3"/>
    <property type="match status" value="1"/>
</dbReference>
<sequence>MVKAIFGTKLGMTQVFDASGDVVPVTVVKAEPCVITQLKSKDKDGYDAVQIGYGEVKERKLTSPRKGHFQKAGVKATRYLAEIRVEELNGYELGQEIKVSVLEEGESVKVTGVSRGKGFAGVVKRYGFHGGPGTHGSMFHRAPGSIGASSFPSRVDKGKRLPGRMGGQRVTTRGSKVVRVDQEKNLILLKGSTPGPKGGWVLIQEDRKKR</sequence>
<dbReference type="EMBL" id="BLRZ01000065">
    <property type="protein sequence ID" value="GFP30428.1"/>
    <property type="molecule type" value="Genomic_DNA"/>
</dbReference>
<organism evidence="9 12">
    <name type="scientific">Candidatus Hakubella thermalkaliphila</name>
    <dbReference type="NCBI Taxonomy" id="2754717"/>
    <lineage>
        <taxon>Bacteria</taxon>
        <taxon>Bacillati</taxon>
        <taxon>Actinomycetota</taxon>
        <taxon>Actinomycetota incertae sedis</taxon>
        <taxon>Candidatus Hakubellales</taxon>
        <taxon>Candidatus Hakubellaceae</taxon>
        <taxon>Candidatus Hakubella</taxon>
    </lineage>
</organism>
<dbReference type="PANTHER" id="PTHR11229:SF16">
    <property type="entry name" value="LARGE RIBOSOMAL SUBUNIT PROTEIN UL3C"/>
    <property type="match status" value="1"/>
</dbReference>
<evidence type="ECO:0000256" key="8">
    <source>
        <dbReference type="SAM" id="MobiDB-lite"/>
    </source>
</evidence>
<name>A0A6V8QBH1_9ACTN</name>
<feature type="region of interest" description="Disordered" evidence="8">
    <location>
        <begin position="145"/>
        <end position="175"/>
    </location>
</feature>
<keyword evidence="2 7" id="KW-0699">rRNA-binding</keyword>
<dbReference type="GO" id="GO:0003735">
    <property type="term" value="F:structural constituent of ribosome"/>
    <property type="evidence" value="ECO:0007669"/>
    <property type="project" value="UniProtKB-UniRule"/>
</dbReference>